<evidence type="ECO:0000256" key="1">
    <source>
        <dbReference type="SAM" id="Phobius"/>
    </source>
</evidence>
<sequence>MIVWVCIIVFIFAKVVLSSKGWILEAILVNGPLLIGVVCVKLSALLIRAPVDIDIGRLVPSS</sequence>
<dbReference type="EMBL" id="AP014836">
    <property type="protein sequence ID" value="BAW80439.1"/>
    <property type="molecule type" value="Genomic_DNA"/>
</dbReference>
<dbReference type="Proteomes" id="UP000243679">
    <property type="component" value="Chromosome"/>
</dbReference>
<keyword evidence="1" id="KW-0812">Transmembrane</keyword>
<keyword evidence="3" id="KW-1185">Reference proteome</keyword>
<protein>
    <submittedName>
        <fullName evidence="2">Uncharacterized protein</fullName>
    </submittedName>
</protein>
<evidence type="ECO:0000313" key="2">
    <source>
        <dbReference type="EMBL" id="BAW80439.1"/>
    </source>
</evidence>
<feature type="transmembrane region" description="Helical" evidence="1">
    <location>
        <begin position="28"/>
        <end position="47"/>
    </location>
</feature>
<dbReference type="KEGG" id="ntt:TAO_1069"/>
<name>A0A1Q2SMW4_9GAMM</name>
<gene>
    <name evidence="2" type="ORF">TAO_1069</name>
</gene>
<accession>A0A1Q2SMW4</accession>
<evidence type="ECO:0000313" key="3">
    <source>
        <dbReference type="Proteomes" id="UP000243679"/>
    </source>
</evidence>
<reference evidence="2 3" key="1">
    <citation type="journal article" date="2017" name="ISME J.">
        <title>An acid-tolerant ammonia-oxidizing ?-proteobacterium from soil.</title>
        <authorList>
            <person name="Hayatsu M."/>
            <person name="Tago K."/>
            <person name="Uchiyama I."/>
            <person name="Toyoda A."/>
            <person name="Wang Y."/>
            <person name="Shimomura Y."/>
            <person name="Okubo T."/>
            <person name="Kurisu F."/>
            <person name="Hirono Y."/>
            <person name="Nonaka K."/>
            <person name="Akiyama H."/>
            <person name="Itoh T."/>
            <person name="Takami H."/>
        </authorList>
    </citation>
    <scope>NUCLEOTIDE SEQUENCE [LARGE SCALE GENOMIC DNA]</scope>
    <source>
        <strain evidence="2 3">TAO100</strain>
    </source>
</reference>
<dbReference type="AlphaFoldDB" id="A0A1Q2SMW4"/>
<keyword evidence="1" id="KW-1133">Transmembrane helix</keyword>
<keyword evidence="1" id="KW-0472">Membrane</keyword>
<proteinExistence type="predicted"/>
<organism evidence="2 3">
    <name type="scientific">Candidatus Nitrosoglobus terrae</name>
    <dbReference type="NCBI Taxonomy" id="1630141"/>
    <lineage>
        <taxon>Bacteria</taxon>
        <taxon>Pseudomonadati</taxon>
        <taxon>Pseudomonadota</taxon>
        <taxon>Gammaproteobacteria</taxon>
        <taxon>Chromatiales</taxon>
        <taxon>Chromatiaceae</taxon>
        <taxon>Candidatus Nitrosoglobus</taxon>
    </lineage>
</organism>